<dbReference type="RefSeq" id="WP_146530596.1">
    <property type="nucleotide sequence ID" value="NZ_SJPV01000014.1"/>
</dbReference>
<keyword evidence="2" id="KW-1185">Reference proteome</keyword>
<protein>
    <recommendedName>
        <fullName evidence="3">Type VI secretion protein</fullName>
    </recommendedName>
</protein>
<dbReference type="PANTHER" id="PTHR35370">
    <property type="entry name" value="CYTOPLASMIC PROTEIN-RELATED-RELATED"/>
    <property type="match status" value="1"/>
</dbReference>
<organism evidence="1 2">
    <name type="scientific">Novipirellula artificiosorum</name>
    <dbReference type="NCBI Taxonomy" id="2528016"/>
    <lineage>
        <taxon>Bacteria</taxon>
        <taxon>Pseudomonadati</taxon>
        <taxon>Planctomycetota</taxon>
        <taxon>Planctomycetia</taxon>
        <taxon>Pirellulales</taxon>
        <taxon>Pirellulaceae</taxon>
        <taxon>Novipirellula</taxon>
    </lineage>
</organism>
<sequence length="615" mass="68448">MSDRLLPYYNQELEFLRRFGSQFASEHPKIAGRLRLGDDLSEDPHVSRIIEAFSLLAARTRLKIDDDFPEITHALLGVLYPHYLAPIPSTAVVEFSIDKRQADLVGGYGIEAGESVETESTSDGVCQFRTAYPVKLFPIGVTAASYRGQPFSCPATDAIGKSESVLHLHLNSFRSSVPIGSMDISELRFFIRGLSRASMDLYELIHGGCVEVLLAKSPDDPSPIRLSSDAIQRVGFAKDEGLLPHQARTFDGYRLLTEYFAAPEKFMFFDIKGINAKRLAGIGDSLHVFILLRRHIGDIEPFVAADTIRLGCTPVVNLFEHRAEPIRVTHGASEYRIVPDARQPRAFEVHTVTRVTGIDASNQEMIYHPFYSIRHAAEREKRRGFYHLMRREAERSGGDVDRATDVYLSLVDLDFLPQESAGTVLDIRMLCTSRNLPERLEFGGGRPRLQLVRGGPVNAPKCVTQPRPAIRPPVGKGTSWRLISHLALGHVSLFDQSNGASALREILSLYEFVQSSDLRQRIDSIRSVHYQHGVARCHSGAATGGTTFCRGLDIDLMVDEDKLSSGGAYLLGSVLEQFLALYATINSFTRTRLLSTLREEPIAKWPARSGRKTLL</sequence>
<dbReference type="EMBL" id="SJPV01000014">
    <property type="protein sequence ID" value="TWU31950.1"/>
    <property type="molecule type" value="Genomic_DNA"/>
</dbReference>
<proteinExistence type="predicted"/>
<dbReference type="OrthoDB" id="9763676at2"/>
<dbReference type="PANTHER" id="PTHR35370:SF1">
    <property type="entry name" value="TYPE VI SECRETION SYSTEM COMPONENT TSSF1"/>
    <property type="match status" value="1"/>
</dbReference>
<dbReference type="InterPro" id="IPR010272">
    <property type="entry name" value="T6SS_TssF"/>
</dbReference>
<evidence type="ECO:0000313" key="1">
    <source>
        <dbReference type="EMBL" id="TWU31950.1"/>
    </source>
</evidence>
<evidence type="ECO:0000313" key="2">
    <source>
        <dbReference type="Proteomes" id="UP000319143"/>
    </source>
</evidence>
<comment type="caution">
    <text evidence="1">The sequence shown here is derived from an EMBL/GenBank/DDBJ whole genome shotgun (WGS) entry which is preliminary data.</text>
</comment>
<dbReference type="Proteomes" id="UP000319143">
    <property type="component" value="Unassembled WGS sequence"/>
</dbReference>
<evidence type="ECO:0008006" key="3">
    <source>
        <dbReference type="Google" id="ProtNLM"/>
    </source>
</evidence>
<gene>
    <name evidence="1" type="ORF">Poly41_58380</name>
</gene>
<name>A0A5C6D529_9BACT</name>
<dbReference type="PIRSF" id="PIRSF028304">
    <property type="entry name" value="UCP028304"/>
    <property type="match status" value="1"/>
</dbReference>
<reference evidence="1 2" key="1">
    <citation type="submission" date="2019-02" db="EMBL/GenBank/DDBJ databases">
        <title>Deep-cultivation of Planctomycetes and their phenomic and genomic characterization uncovers novel biology.</title>
        <authorList>
            <person name="Wiegand S."/>
            <person name="Jogler M."/>
            <person name="Boedeker C."/>
            <person name="Pinto D."/>
            <person name="Vollmers J."/>
            <person name="Rivas-Marin E."/>
            <person name="Kohn T."/>
            <person name="Peeters S.H."/>
            <person name="Heuer A."/>
            <person name="Rast P."/>
            <person name="Oberbeckmann S."/>
            <person name="Bunk B."/>
            <person name="Jeske O."/>
            <person name="Meyerdierks A."/>
            <person name="Storesund J.E."/>
            <person name="Kallscheuer N."/>
            <person name="Luecker S."/>
            <person name="Lage O.M."/>
            <person name="Pohl T."/>
            <person name="Merkel B.J."/>
            <person name="Hornburger P."/>
            <person name="Mueller R.-W."/>
            <person name="Bruemmer F."/>
            <person name="Labrenz M."/>
            <person name="Spormann A.M."/>
            <person name="Op Den Camp H."/>
            <person name="Overmann J."/>
            <person name="Amann R."/>
            <person name="Jetten M.S.M."/>
            <person name="Mascher T."/>
            <person name="Medema M.H."/>
            <person name="Devos D.P."/>
            <person name="Kaster A.-K."/>
            <person name="Ovreas L."/>
            <person name="Rohde M."/>
            <person name="Galperin M.Y."/>
            <person name="Jogler C."/>
        </authorList>
    </citation>
    <scope>NUCLEOTIDE SEQUENCE [LARGE SCALE GENOMIC DNA]</scope>
    <source>
        <strain evidence="1 2">Poly41</strain>
    </source>
</reference>
<dbReference type="AlphaFoldDB" id="A0A5C6D529"/>
<dbReference type="Pfam" id="PF05947">
    <property type="entry name" value="T6SS_TssF"/>
    <property type="match status" value="1"/>
</dbReference>
<accession>A0A5C6D529</accession>
<dbReference type="NCBIfam" id="TIGR03359">
    <property type="entry name" value="VI_chp_6"/>
    <property type="match status" value="1"/>
</dbReference>